<dbReference type="FunFam" id="3.30.420.100:FF:000017">
    <property type="entry name" value="Uncharacterized protein"/>
    <property type="match status" value="1"/>
</dbReference>
<dbReference type="Gene3D" id="3.30.420.100">
    <property type="match status" value="1"/>
</dbReference>
<evidence type="ECO:0000313" key="9">
    <source>
        <dbReference type="Ensembl" id="ENSCMUP00000010487.2"/>
    </source>
</evidence>
<evidence type="ECO:0000256" key="1">
    <source>
        <dbReference type="ARBA" id="ARBA00004496"/>
    </source>
</evidence>
<protein>
    <submittedName>
        <fullName evidence="9">Ribosomal protein L5</fullName>
    </submittedName>
</protein>
<sequence>MSPLSLLLSRQNTPTPSAAPHRTHSFSRLVPSSVAPLRTGSSASASLLQRRLPRRPGRALGGQSGARSRREPPVPGGAARTARRRSAGPAGGSTARARPRPAGQGRSCGCAARAAFSRLLRSAVVVRSGPRPEGPDSAWHDEGKTDYYARKRLVIQDKNKYNTPKYRMIVRVTNRDIICQIAYARIEGDMIVCAAYAHELPKYGVKVGLTNYAAAYCTGLLLARRLLNKFGLDKIYEGQVEVTGDEYNVESVDGKPGAFTCYLDAGLARTTTGNKVFGALKGAVDGGLSIPHSTKRFPGYDSESKEFNAEVHRKHIMGQNVADYMRYLMEEDEDAYKKQFSQYIKNNVTPDGMEEMYKKAHAAIRDNPVHEKKPKREVKKKRWNCPKMSLAQKKDRVAQKKASFLRAQERRTES</sequence>
<reference evidence="10" key="1">
    <citation type="submission" date="2019-10" db="EMBL/GenBank/DDBJ databases">
        <title>Corvus moneduloides (New Caledonian crow) genome, bCorMon1, primary haplotype.</title>
        <authorList>
            <person name="Rutz C."/>
            <person name="Fungtammasan C."/>
            <person name="Mountcastle J."/>
            <person name="Formenti G."/>
            <person name="Chow W."/>
            <person name="Howe K."/>
            <person name="Steele M.P."/>
            <person name="Fernandes J."/>
            <person name="Gilbert M.T.P."/>
            <person name="Fedrigo O."/>
            <person name="Jarvis E.D."/>
            <person name="Gemmell N."/>
        </authorList>
    </citation>
    <scope>NUCLEOTIDE SEQUENCE [LARGE SCALE GENOMIC DNA]</scope>
</reference>
<dbReference type="PANTHER" id="PTHR23410">
    <property type="entry name" value="RIBOSOMAL PROTEIN L5-RELATED"/>
    <property type="match status" value="1"/>
</dbReference>
<keyword evidence="3" id="KW-0963">Cytoplasm</keyword>
<comment type="similarity">
    <text evidence="2">Belongs to the universal ribosomal protein uL18 family.</text>
</comment>
<dbReference type="InterPro" id="IPR057268">
    <property type="entry name" value="Ribosomal_L18"/>
</dbReference>
<accession>A0A8C3DR17</accession>
<name>A0A8C3DR17_CORMO</name>
<dbReference type="GO" id="GO:0022625">
    <property type="term" value="C:cytosolic large ribosomal subunit"/>
    <property type="evidence" value="ECO:0007669"/>
    <property type="project" value="TreeGrafter"/>
</dbReference>
<feature type="region of interest" description="Disordered" evidence="7">
    <location>
        <begin position="1"/>
        <end position="107"/>
    </location>
</feature>
<dbReference type="GO" id="GO:0008097">
    <property type="term" value="F:5S rRNA binding"/>
    <property type="evidence" value="ECO:0007669"/>
    <property type="project" value="InterPro"/>
</dbReference>
<evidence type="ECO:0000256" key="7">
    <source>
        <dbReference type="SAM" id="MobiDB-lite"/>
    </source>
</evidence>
<evidence type="ECO:0000256" key="4">
    <source>
        <dbReference type="ARBA" id="ARBA00022730"/>
    </source>
</evidence>
<feature type="domain" description="Large ribosomal subunit protein uL18 C-terminal eukaryotes" evidence="8">
    <location>
        <begin position="353"/>
        <end position="406"/>
    </location>
</feature>
<dbReference type="CDD" id="cd00432">
    <property type="entry name" value="Ribosomal_L18_L5e"/>
    <property type="match status" value="1"/>
</dbReference>
<evidence type="ECO:0000256" key="2">
    <source>
        <dbReference type="ARBA" id="ARBA00007116"/>
    </source>
</evidence>
<keyword evidence="10" id="KW-1185">Reference proteome</keyword>
<comment type="subcellular location">
    <subcellularLocation>
        <location evidence="1">Cytoplasm</location>
    </subcellularLocation>
</comment>
<feature type="compositionally biased region" description="Basic residues" evidence="7">
    <location>
        <begin position="372"/>
        <end position="384"/>
    </location>
</feature>
<reference evidence="9" key="2">
    <citation type="submission" date="2025-08" db="UniProtKB">
        <authorList>
            <consortium name="Ensembl"/>
        </authorList>
    </citation>
    <scope>IDENTIFICATION</scope>
</reference>
<keyword evidence="4" id="KW-0699">rRNA-binding</keyword>
<evidence type="ECO:0000259" key="8">
    <source>
        <dbReference type="Pfam" id="PF14204"/>
    </source>
</evidence>
<dbReference type="GO" id="GO:0006412">
    <property type="term" value="P:translation"/>
    <property type="evidence" value="ECO:0007669"/>
    <property type="project" value="InterPro"/>
</dbReference>
<dbReference type="Proteomes" id="UP000694553">
    <property type="component" value="Unassembled WGS sequence"/>
</dbReference>
<keyword evidence="5" id="KW-0689">Ribosomal protein</keyword>
<evidence type="ECO:0000256" key="6">
    <source>
        <dbReference type="ARBA" id="ARBA00023274"/>
    </source>
</evidence>
<reference evidence="9" key="3">
    <citation type="submission" date="2025-09" db="UniProtKB">
        <authorList>
            <consortium name="Ensembl"/>
        </authorList>
    </citation>
    <scope>IDENTIFICATION</scope>
</reference>
<dbReference type="Ensembl" id="ENSCMUT00000011282.2">
    <property type="protein sequence ID" value="ENSCMUP00000010487.2"/>
    <property type="gene ID" value="ENSCMUG00000006683.2"/>
</dbReference>
<dbReference type="SUPFAM" id="SSF53137">
    <property type="entry name" value="Translational machinery components"/>
    <property type="match status" value="1"/>
</dbReference>
<dbReference type="Pfam" id="PF14204">
    <property type="entry name" value="Ribosomal_L18_c"/>
    <property type="match status" value="1"/>
</dbReference>
<feature type="compositionally biased region" description="Low complexity" evidence="7">
    <location>
        <begin position="92"/>
        <end position="102"/>
    </location>
</feature>
<organism evidence="9 10">
    <name type="scientific">Corvus moneduloides</name>
    <name type="common">New Caledonian crow</name>
    <dbReference type="NCBI Taxonomy" id="1196302"/>
    <lineage>
        <taxon>Eukaryota</taxon>
        <taxon>Metazoa</taxon>
        <taxon>Chordata</taxon>
        <taxon>Craniata</taxon>
        <taxon>Vertebrata</taxon>
        <taxon>Euteleostomi</taxon>
        <taxon>Archelosauria</taxon>
        <taxon>Archosauria</taxon>
        <taxon>Dinosauria</taxon>
        <taxon>Saurischia</taxon>
        <taxon>Theropoda</taxon>
        <taxon>Coelurosauria</taxon>
        <taxon>Aves</taxon>
        <taxon>Neognathae</taxon>
        <taxon>Neoaves</taxon>
        <taxon>Telluraves</taxon>
        <taxon>Australaves</taxon>
        <taxon>Passeriformes</taxon>
        <taxon>Corvoidea</taxon>
        <taxon>Corvidae</taxon>
        <taxon>Corvus</taxon>
    </lineage>
</organism>
<evidence type="ECO:0000313" key="10">
    <source>
        <dbReference type="Proteomes" id="UP000694553"/>
    </source>
</evidence>
<feature type="region of interest" description="Disordered" evidence="7">
    <location>
        <begin position="369"/>
        <end position="414"/>
    </location>
</feature>
<dbReference type="InterPro" id="IPR005485">
    <property type="entry name" value="Rbsml_uL18_euk_arch"/>
</dbReference>
<evidence type="ECO:0000256" key="5">
    <source>
        <dbReference type="ARBA" id="ARBA00022980"/>
    </source>
</evidence>
<keyword evidence="4" id="KW-0694">RNA-binding</keyword>
<dbReference type="AlphaFoldDB" id="A0A8C3DR17"/>
<dbReference type="GO" id="GO:0000027">
    <property type="term" value="P:ribosomal large subunit assembly"/>
    <property type="evidence" value="ECO:0007669"/>
    <property type="project" value="TreeGrafter"/>
</dbReference>
<dbReference type="PRINTS" id="PR00058">
    <property type="entry name" value="RIBOSOMALL5"/>
</dbReference>
<keyword evidence="6" id="KW-0687">Ribonucleoprotein</keyword>
<dbReference type="OMA" id="CQIASAH"/>
<evidence type="ECO:0000256" key="3">
    <source>
        <dbReference type="ARBA" id="ARBA00022490"/>
    </source>
</evidence>
<dbReference type="Pfam" id="PF17144">
    <property type="entry name" value="Ribosomal_L5e"/>
    <property type="match status" value="1"/>
</dbReference>
<dbReference type="GO" id="GO:0003735">
    <property type="term" value="F:structural constituent of ribosome"/>
    <property type="evidence" value="ECO:0007669"/>
    <property type="project" value="InterPro"/>
</dbReference>
<dbReference type="PANTHER" id="PTHR23410:SF12">
    <property type="entry name" value="LARGE RIBOSOMAL SUBUNIT PROTEIN UL18"/>
    <property type="match status" value="1"/>
</dbReference>
<gene>
    <name evidence="9" type="primary">RPL5</name>
</gene>
<feature type="compositionally biased region" description="Low complexity" evidence="7">
    <location>
        <begin position="40"/>
        <end position="50"/>
    </location>
</feature>
<accession>A0A8U7MQU2</accession>
<proteinExistence type="inferred from homology"/>
<dbReference type="InterPro" id="IPR025607">
    <property type="entry name" value="Ribosomal_uL18_C_euk"/>
</dbReference>